<feature type="non-terminal residue" evidence="1">
    <location>
        <position position="160"/>
    </location>
</feature>
<organism evidence="1">
    <name type="scientific">mine drainage metagenome</name>
    <dbReference type="NCBI Taxonomy" id="410659"/>
    <lineage>
        <taxon>unclassified sequences</taxon>
        <taxon>metagenomes</taxon>
        <taxon>ecological metagenomes</taxon>
    </lineage>
</organism>
<protein>
    <submittedName>
        <fullName evidence="1">Uncharacterized protein</fullName>
    </submittedName>
</protein>
<reference evidence="1" key="2">
    <citation type="journal article" date="2014" name="ISME J.">
        <title>Microbial stratification in low pH oxic and suboxic macroscopic growths along an acid mine drainage.</title>
        <authorList>
            <person name="Mendez-Garcia C."/>
            <person name="Mesa V."/>
            <person name="Sprenger R.R."/>
            <person name="Richter M."/>
            <person name="Diez M.S."/>
            <person name="Solano J."/>
            <person name="Bargiela R."/>
            <person name="Golyshina O.V."/>
            <person name="Manteca A."/>
            <person name="Ramos J.L."/>
            <person name="Gallego J.R."/>
            <person name="Llorente I."/>
            <person name="Martins Dos Santos V.A."/>
            <person name="Jensen O.N."/>
            <person name="Pelaez A.I."/>
            <person name="Sanchez J."/>
            <person name="Ferrer M."/>
        </authorList>
    </citation>
    <scope>NUCLEOTIDE SEQUENCE</scope>
</reference>
<dbReference type="EMBL" id="AUZX01000243">
    <property type="protein sequence ID" value="EQD80981.1"/>
    <property type="molecule type" value="Genomic_DNA"/>
</dbReference>
<reference evidence="1" key="1">
    <citation type="submission" date="2013-08" db="EMBL/GenBank/DDBJ databases">
        <authorList>
            <person name="Mendez C."/>
            <person name="Richter M."/>
            <person name="Ferrer M."/>
            <person name="Sanchez J."/>
        </authorList>
    </citation>
    <scope>NUCLEOTIDE SEQUENCE</scope>
</reference>
<proteinExistence type="predicted"/>
<evidence type="ECO:0000313" key="1">
    <source>
        <dbReference type="EMBL" id="EQD80981.1"/>
    </source>
</evidence>
<dbReference type="AlphaFoldDB" id="T1C695"/>
<gene>
    <name evidence="1" type="ORF">B1A_00314</name>
</gene>
<comment type="caution">
    <text evidence="1">The sequence shown here is derived from an EMBL/GenBank/DDBJ whole genome shotgun (WGS) entry which is preliminary data.</text>
</comment>
<name>T1C695_9ZZZZ</name>
<accession>T1C695</accession>
<sequence>MAGGAGGGGGGGATAVKGQAIDAPISNATITLTLNAPLTQSGAQTLGSTTADSSGNFTLNISFPNSSAPVFANAQSGTTLLSSYLGPASTLASLSSLSTTNVPNLAISQVTTAALSILAATNQLSTLTPSAYATLLSSKRSDIIAAAAGIMAVVDSGCTL</sequence>